<keyword evidence="1" id="KW-0255">Endonuclease</keyword>
<dbReference type="GO" id="GO:0004519">
    <property type="term" value="F:endonuclease activity"/>
    <property type="evidence" value="ECO:0007669"/>
    <property type="project" value="UniProtKB-KW"/>
</dbReference>
<evidence type="ECO:0000313" key="2">
    <source>
        <dbReference type="Proteomes" id="UP000198894"/>
    </source>
</evidence>
<gene>
    <name evidence="1" type="ORF">SAMN05428953_11072</name>
</gene>
<accession>A0A1G8XVS9</accession>
<keyword evidence="1" id="KW-0378">Hydrolase</keyword>
<dbReference type="RefSeq" id="WP_091595454.1">
    <property type="nucleotide sequence ID" value="NZ_FNEE01000010.1"/>
</dbReference>
<name>A0A1G8XVS9_9HYPH</name>
<organism evidence="1 2">
    <name type="scientific">Mesorhizobium muleiense</name>
    <dbReference type="NCBI Taxonomy" id="1004279"/>
    <lineage>
        <taxon>Bacteria</taxon>
        <taxon>Pseudomonadati</taxon>
        <taxon>Pseudomonadota</taxon>
        <taxon>Alphaproteobacteria</taxon>
        <taxon>Hyphomicrobiales</taxon>
        <taxon>Phyllobacteriaceae</taxon>
        <taxon>Mesorhizobium</taxon>
    </lineage>
</organism>
<protein>
    <submittedName>
        <fullName evidence="1">Restriction endonuclease</fullName>
    </submittedName>
</protein>
<sequence length="302" mass="33595">MIDCKEIPDGDAWEAFCRDYLVALGLVVEIPPAKGPDGGLDLLVKEQLRGSLASRPFTWLVSCKHYATSGKSVGTADEINITDRLEQHGADGFIGFYSTMASAALVTRLKELRDQKKIESYEIYDGTRIENGFHDAGLSGVLLQHLPKSHTSLRPIHPLLGRYQPLPCDVCGKDLLKASVTKETLGNITFATRYGIGDEPIIESVHFVCKGECDQRMDHLIHNRGLTTAWDDISDYCNPLIFIRRITGYTNQMRTAPNSYANAAHDRLINFYITLSQRTLRQTNGEDRKALIDAIELEGLGV</sequence>
<dbReference type="AlphaFoldDB" id="A0A1G8XVS9"/>
<proteinExistence type="predicted"/>
<evidence type="ECO:0000313" key="1">
    <source>
        <dbReference type="EMBL" id="SDJ94699.1"/>
    </source>
</evidence>
<dbReference type="EMBL" id="FNEE01000010">
    <property type="protein sequence ID" value="SDJ94699.1"/>
    <property type="molecule type" value="Genomic_DNA"/>
</dbReference>
<keyword evidence="1" id="KW-0540">Nuclease</keyword>
<keyword evidence="2" id="KW-1185">Reference proteome</keyword>
<reference evidence="2" key="1">
    <citation type="submission" date="2016-10" db="EMBL/GenBank/DDBJ databases">
        <authorList>
            <person name="Varghese N."/>
            <person name="Submissions S."/>
        </authorList>
    </citation>
    <scope>NUCLEOTIDE SEQUENCE [LARGE SCALE GENOMIC DNA]</scope>
    <source>
        <strain evidence="2">CGMCC 1.11022</strain>
    </source>
</reference>
<dbReference type="Proteomes" id="UP000198894">
    <property type="component" value="Unassembled WGS sequence"/>
</dbReference>